<evidence type="ECO:0000259" key="1">
    <source>
        <dbReference type="Pfam" id="PF07561"/>
    </source>
</evidence>
<gene>
    <name evidence="2" type="ORF">KKC1_20430</name>
</gene>
<dbReference type="AlphaFoldDB" id="A0A1Z5HTM6"/>
<dbReference type="RefSeq" id="WP_088554149.1">
    <property type="nucleotide sequence ID" value="NZ_BDGJ01000111.1"/>
</dbReference>
<dbReference type="InterPro" id="IPR011437">
    <property type="entry name" value="DUF1540"/>
</dbReference>
<feature type="domain" description="DUF1540" evidence="1">
    <location>
        <begin position="15"/>
        <end position="54"/>
    </location>
</feature>
<comment type="caution">
    <text evidence="2">The sequence shown here is derived from an EMBL/GenBank/DDBJ whole genome shotgun (WGS) entry which is preliminary data.</text>
</comment>
<proteinExistence type="predicted"/>
<dbReference type="OrthoDB" id="1681234at2"/>
<accession>A0A1Z5HTM6</accession>
<sequence length="59" mass="6486">MVGRVSRTNEPIGRVKCVVNTCHYWDNGDVCKASSIEIQPPGARDTETTDCATFAPKEM</sequence>
<dbReference type="Pfam" id="PF07561">
    <property type="entry name" value="DUF1540"/>
    <property type="match status" value="1"/>
</dbReference>
<evidence type="ECO:0000313" key="2">
    <source>
        <dbReference type="EMBL" id="GAW92896.1"/>
    </source>
</evidence>
<dbReference type="EMBL" id="BDGJ01000111">
    <property type="protein sequence ID" value="GAW92896.1"/>
    <property type="molecule type" value="Genomic_DNA"/>
</dbReference>
<organism evidence="2 3">
    <name type="scientific">Calderihabitans maritimus</name>
    <dbReference type="NCBI Taxonomy" id="1246530"/>
    <lineage>
        <taxon>Bacteria</taxon>
        <taxon>Bacillati</taxon>
        <taxon>Bacillota</taxon>
        <taxon>Clostridia</taxon>
        <taxon>Neomoorellales</taxon>
        <taxon>Calderihabitantaceae</taxon>
        <taxon>Calderihabitans</taxon>
    </lineage>
</organism>
<dbReference type="Proteomes" id="UP000197032">
    <property type="component" value="Unassembled WGS sequence"/>
</dbReference>
<reference evidence="3" key="1">
    <citation type="journal article" date="2017" name="Appl. Environ. Microbiol.">
        <title>Genomic Analysis of Calderihabitans maritimus KKC1, a Thermophilic, Hydrogenogenic, Carboxydotrophic Bacterium Isolated from Marine Sediment.</title>
        <authorList>
            <person name="Omae K."/>
            <person name="Yoneda Y."/>
            <person name="Fukuyama Y."/>
            <person name="Yoshida T."/>
            <person name="Sako Y."/>
        </authorList>
    </citation>
    <scope>NUCLEOTIDE SEQUENCE [LARGE SCALE GENOMIC DNA]</scope>
    <source>
        <strain evidence="3">KKC1</strain>
    </source>
</reference>
<name>A0A1Z5HTM6_9FIRM</name>
<evidence type="ECO:0000313" key="3">
    <source>
        <dbReference type="Proteomes" id="UP000197032"/>
    </source>
</evidence>
<keyword evidence="3" id="KW-1185">Reference proteome</keyword>
<protein>
    <recommendedName>
        <fullName evidence="1">DUF1540 domain-containing protein</fullName>
    </recommendedName>
</protein>